<proteinExistence type="predicted"/>
<dbReference type="Gene3D" id="3.30.70.1290">
    <property type="entry name" value="Transposase IS200-like"/>
    <property type="match status" value="1"/>
</dbReference>
<comment type="caution">
    <text evidence="2">The sequence shown here is derived from an EMBL/GenBank/DDBJ whole genome shotgun (WGS) entry which is preliminary data.</text>
</comment>
<reference evidence="2 3" key="1">
    <citation type="submission" date="2017-03" db="EMBL/GenBank/DDBJ databases">
        <title>Genome sequence of Clostridium hungatei DSM 14427.</title>
        <authorList>
            <person name="Poehlein A."/>
            <person name="Daniel R."/>
        </authorList>
    </citation>
    <scope>NUCLEOTIDE SEQUENCE [LARGE SCALE GENOMIC DNA]</scope>
    <source>
        <strain evidence="2 3">DSM 14427</strain>
    </source>
</reference>
<name>A0A1V4SE28_RUMHU</name>
<dbReference type="OrthoDB" id="9798161at2"/>
<dbReference type="InterPro" id="IPR002686">
    <property type="entry name" value="Transposase_17"/>
</dbReference>
<accession>A0A1V4SE28</accession>
<evidence type="ECO:0000259" key="1">
    <source>
        <dbReference type="Pfam" id="PF01797"/>
    </source>
</evidence>
<dbReference type="GO" id="GO:0003677">
    <property type="term" value="F:DNA binding"/>
    <property type="evidence" value="ECO:0007669"/>
    <property type="project" value="InterPro"/>
</dbReference>
<protein>
    <submittedName>
        <fullName evidence="2">Transposase IS200 like protein</fullName>
    </submittedName>
</protein>
<dbReference type="STRING" id="48256.CLHUN_40730"/>
<dbReference type="RefSeq" id="WP_080066527.1">
    <property type="nucleotide sequence ID" value="NZ_MZGX01000035.1"/>
</dbReference>
<gene>
    <name evidence="2" type="ORF">CLHUN_40730</name>
</gene>
<dbReference type="InterPro" id="IPR036515">
    <property type="entry name" value="Transposase_17_sf"/>
</dbReference>
<organism evidence="2 3">
    <name type="scientific">Ruminiclostridium hungatei</name>
    <name type="common">Clostridium hungatei</name>
    <dbReference type="NCBI Taxonomy" id="48256"/>
    <lineage>
        <taxon>Bacteria</taxon>
        <taxon>Bacillati</taxon>
        <taxon>Bacillota</taxon>
        <taxon>Clostridia</taxon>
        <taxon>Eubacteriales</taxon>
        <taxon>Oscillospiraceae</taxon>
        <taxon>Ruminiclostridium</taxon>
    </lineage>
</organism>
<dbReference type="GO" id="GO:0004803">
    <property type="term" value="F:transposase activity"/>
    <property type="evidence" value="ECO:0007669"/>
    <property type="project" value="InterPro"/>
</dbReference>
<feature type="domain" description="Transposase IS200-like" evidence="1">
    <location>
        <begin position="2"/>
        <end position="43"/>
    </location>
</feature>
<dbReference type="GO" id="GO:0006313">
    <property type="term" value="P:DNA transposition"/>
    <property type="evidence" value="ECO:0007669"/>
    <property type="project" value="InterPro"/>
</dbReference>
<evidence type="ECO:0000313" key="3">
    <source>
        <dbReference type="Proteomes" id="UP000191554"/>
    </source>
</evidence>
<dbReference type="EMBL" id="MZGX01000035">
    <property type="protein sequence ID" value="OPX42074.1"/>
    <property type="molecule type" value="Genomic_DNA"/>
</dbReference>
<dbReference type="SUPFAM" id="SSF143422">
    <property type="entry name" value="Transposase IS200-like"/>
    <property type="match status" value="1"/>
</dbReference>
<sequence length="62" mass="7434">MMVFERHSKLRQNFKGQSFWARGYFVNTVGKDEAKVREYICNQETNEDIEDKYEPPDPSNLF</sequence>
<dbReference type="AlphaFoldDB" id="A0A1V4SE28"/>
<evidence type="ECO:0000313" key="2">
    <source>
        <dbReference type="EMBL" id="OPX42074.1"/>
    </source>
</evidence>
<keyword evidence="3" id="KW-1185">Reference proteome</keyword>
<dbReference type="Pfam" id="PF01797">
    <property type="entry name" value="Y1_Tnp"/>
    <property type="match status" value="1"/>
</dbReference>
<dbReference type="Proteomes" id="UP000191554">
    <property type="component" value="Unassembled WGS sequence"/>
</dbReference>